<proteinExistence type="predicted"/>
<evidence type="ECO:0000313" key="2">
    <source>
        <dbReference type="Proteomes" id="UP000606786"/>
    </source>
</evidence>
<accession>A0A811UD79</accession>
<keyword evidence="2" id="KW-1185">Reference proteome</keyword>
<dbReference type="EMBL" id="CAJHJT010000001">
    <property type="protein sequence ID" value="CAD6995425.1"/>
    <property type="molecule type" value="Genomic_DNA"/>
</dbReference>
<dbReference type="AlphaFoldDB" id="A0A811UD79"/>
<sequence>MNNENHSVIKDVEDELTFADSPNLPICSKDIPLTHKLSKLTTMVGCSKRIPLTYAYVITYAEA</sequence>
<dbReference type="Proteomes" id="UP000606786">
    <property type="component" value="Unassembled WGS sequence"/>
</dbReference>
<comment type="caution">
    <text evidence="1">The sequence shown here is derived from an EMBL/GenBank/DDBJ whole genome shotgun (WGS) entry which is preliminary data.</text>
</comment>
<name>A0A811UD79_CERCA</name>
<gene>
    <name evidence="1" type="ORF">CCAP1982_LOCUS4142</name>
</gene>
<organism evidence="1 2">
    <name type="scientific">Ceratitis capitata</name>
    <name type="common">Mediterranean fruit fly</name>
    <name type="synonym">Tephritis capitata</name>
    <dbReference type="NCBI Taxonomy" id="7213"/>
    <lineage>
        <taxon>Eukaryota</taxon>
        <taxon>Metazoa</taxon>
        <taxon>Ecdysozoa</taxon>
        <taxon>Arthropoda</taxon>
        <taxon>Hexapoda</taxon>
        <taxon>Insecta</taxon>
        <taxon>Pterygota</taxon>
        <taxon>Neoptera</taxon>
        <taxon>Endopterygota</taxon>
        <taxon>Diptera</taxon>
        <taxon>Brachycera</taxon>
        <taxon>Muscomorpha</taxon>
        <taxon>Tephritoidea</taxon>
        <taxon>Tephritidae</taxon>
        <taxon>Ceratitis</taxon>
        <taxon>Ceratitis</taxon>
    </lineage>
</organism>
<reference evidence="1" key="1">
    <citation type="submission" date="2020-11" db="EMBL/GenBank/DDBJ databases">
        <authorList>
            <person name="Whitehead M."/>
        </authorList>
    </citation>
    <scope>NUCLEOTIDE SEQUENCE</scope>
    <source>
        <strain evidence="1">EGII</strain>
    </source>
</reference>
<feature type="non-terminal residue" evidence="1">
    <location>
        <position position="63"/>
    </location>
</feature>
<evidence type="ECO:0000313" key="1">
    <source>
        <dbReference type="EMBL" id="CAD6995425.1"/>
    </source>
</evidence>
<protein>
    <submittedName>
        <fullName evidence="1">(Mediterranean fruit fly) hypothetical protein</fullName>
    </submittedName>
</protein>